<feature type="domain" description="YqgF/RNase H-like" evidence="6">
    <location>
        <begin position="25"/>
        <end position="123"/>
    </location>
</feature>
<dbReference type="NCBIfam" id="TIGR00250">
    <property type="entry name" value="RNAse_H_YqgF"/>
    <property type="match status" value="1"/>
</dbReference>
<evidence type="ECO:0000256" key="5">
    <source>
        <dbReference type="HAMAP-Rule" id="MF_00651"/>
    </source>
</evidence>
<evidence type="ECO:0000313" key="8">
    <source>
        <dbReference type="Proteomes" id="UP000198942"/>
    </source>
</evidence>
<evidence type="ECO:0000313" key="7">
    <source>
        <dbReference type="EMBL" id="SEN23109.1"/>
    </source>
</evidence>
<dbReference type="Proteomes" id="UP000198942">
    <property type="component" value="Unassembled WGS sequence"/>
</dbReference>
<dbReference type="InterPro" id="IPR012337">
    <property type="entry name" value="RNaseH-like_sf"/>
</dbReference>
<gene>
    <name evidence="7" type="ORF">SAMN05192574_102848</name>
</gene>
<dbReference type="SMART" id="SM00732">
    <property type="entry name" value="YqgFc"/>
    <property type="match status" value="1"/>
</dbReference>
<evidence type="ECO:0000256" key="1">
    <source>
        <dbReference type="ARBA" id="ARBA00022490"/>
    </source>
</evidence>
<dbReference type="GO" id="GO:0000967">
    <property type="term" value="P:rRNA 5'-end processing"/>
    <property type="evidence" value="ECO:0007669"/>
    <property type="project" value="UniProtKB-UniRule"/>
</dbReference>
<keyword evidence="4 5" id="KW-0378">Hydrolase</keyword>
<accession>A0A1H8EUG1</accession>
<evidence type="ECO:0000256" key="4">
    <source>
        <dbReference type="ARBA" id="ARBA00022801"/>
    </source>
</evidence>
<protein>
    <recommendedName>
        <fullName evidence="5">Putative pre-16S rRNA nuclease</fullName>
        <ecNumber evidence="5">3.1.-.-</ecNumber>
    </recommendedName>
</protein>
<dbReference type="Gene3D" id="3.30.420.140">
    <property type="entry name" value="YqgF/RNase H-like domain"/>
    <property type="match status" value="1"/>
</dbReference>
<dbReference type="PANTHER" id="PTHR33317:SF4">
    <property type="entry name" value="POLYNUCLEOTIDYL TRANSFERASE, RIBONUCLEASE H-LIKE SUPERFAMILY PROTEIN"/>
    <property type="match status" value="1"/>
</dbReference>
<keyword evidence="3 5" id="KW-0540">Nuclease</keyword>
<dbReference type="EMBL" id="FOCL01000002">
    <property type="protein sequence ID" value="SEN23109.1"/>
    <property type="molecule type" value="Genomic_DNA"/>
</dbReference>
<dbReference type="SUPFAM" id="SSF53098">
    <property type="entry name" value="Ribonuclease H-like"/>
    <property type="match status" value="1"/>
</dbReference>
<dbReference type="STRING" id="551995.SAMN05192574_102848"/>
<dbReference type="GO" id="GO:0005829">
    <property type="term" value="C:cytosol"/>
    <property type="evidence" value="ECO:0007669"/>
    <property type="project" value="TreeGrafter"/>
</dbReference>
<evidence type="ECO:0000256" key="2">
    <source>
        <dbReference type="ARBA" id="ARBA00022517"/>
    </source>
</evidence>
<reference evidence="8" key="1">
    <citation type="submission" date="2016-10" db="EMBL/GenBank/DDBJ databases">
        <authorList>
            <person name="Varghese N."/>
            <person name="Submissions S."/>
        </authorList>
    </citation>
    <scope>NUCLEOTIDE SEQUENCE [LARGE SCALE GENOMIC DNA]</scope>
    <source>
        <strain evidence="8">Gh-48</strain>
    </source>
</reference>
<keyword evidence="8" id="KW-1185">Reference proteome</keyword>
<dbReference type="InterPro" id="IPR037027">
    <property type="entry name" value="YqgF/RNaseH-like_dom_sf"/>
</dbReference>
<organism evidence="7 8">
    <name type="scientific">Mucilaginibacter gossypiicola</name>
    <dbReference type="NCBI Taxonomy" id="551995"/>
    <lineage>
        <taxon>Bacteria</taxon>
        <taxon>Pseudomonadati</taxon>
        <taxon>Bacteroidota</taxon>
        <taxon>Sphingobacteriia</taxon>
        <taxon>Sphingobacteriales</taxon>
        <taxon>Sphingobacteriaceae</taxon>
        <taxon>Mucilaginibacter</taxon>
    </lineage>
</organism>
<comment type="similarity">
    <text evidence="5">Belongs to the YqgF HJR family.</text>
</comment>
<sequence>MIELNLKSHVLHLKSIFHISYLYNMRVMAFDYGTKRIGIAVTDPLQIIATGLDNIHPNNIIEFLKKYLQTEQVERFIVGEPKQMDNTPSQSAPHVKGFVNLLKKTFPEMPVEMVDERFTSKMASATIAQSGMNKKNRQNKELVDTISAVILLQSWMERKI</sequence>
<dbReference type="GO" id="GO:0004518">
    <property type="term" value="F:nuclease activity"/>
    <property type="evidence" value="ECO:0007669"/>
    <property type="project" value="UniProtKB-KW"/>
</dbReference>
<dbReference type="Pfam" id="PF03652">
    <property type="entry name" value="RuvX"/>
    <property type="match status" value="1"/>
</dbReference>
<name>A0A1H8EUG1_9SPHI</name>
<dbReference type="InterPro" id="IPR006641">
    <property type="entry name" value="YqgF/RNaseH-like_dom"/>
</dbReference>
<keyword evidence="2 5" id="KW-0690">Ribosome biogenesis</keyword>
<dbReference type="EC" id="3.1.-.-" evidence="5"/>
<dbReference type="InterPro" id="IPR005227">
    <property type="entry name" value="YqgF"/>
</dbReference>
<dbReference type="HAMAP" id="MF_00651">
    <property type="entry name" value="Nuclease_YqgF"/>
    <property type="match status" value="1"/>
</dbReference>
<dbReference type="GO" id="GO:0016788">
    <property type="term" value="F:hydrolase activity, acting on ester bonds"/>
    <property type="evidence" value="ECO:0007669"/>
    <property type="project" value="UniProtKB-UniRule"/>
</dbReference>
<comment type="function">
    <text evidence="5">Could be a nuclease involved in processing of the 5'-end of pre-16S rRNA.</text>
</comment>
<dbReference type="AlphaFoldDB" id="A0A1H8EUG1"/>
<evidence type="ECO:0000256" key="3">
    <source>
        <dbReference type="ARBA" id="ARBA00022722"/>
    </source>
</evidence>
<keyword evidence="1 5" id="KW-0963">Cytoplasm</keyword>
<dbReference type="CDD" id="cd16964">
    <property type="entry name" value="YqgF"/>
    <property type="match status" value="1"/>
</dbReference>
<evidence type="ECO:0000259" key="6">
    <source>
        <dbReference type="SMART" id="SM00732"/>
    </source>
</evidence>
<comment type="subcellular location">
    <subcellularLocation>
        <location evidence="5">Cytoplasm</location>
    </subcellularLocation>
</comment>
<proteinExistence type="inferred from homology"/>
<dbReference type="PANTHER" id="PTHR33317">
    <property type="entry name" value="POLYNUCLEOTIDYL TRANSFERASE, RIBONUCLEASE H-LIKE SUPERFAMILY PROTEIN"/>
    <property type="match status" value="1"/>
</dbReference>